<name>A0ABR7A9S1_9BURK</name>
<feature type="domain" description="N-acetyltransferase" evidence="1">
    <location>
        <begin position="15"/>
        <end position="171"/>
    </location>
</feature>
<dbReference type="EMBL" id="JACOGD010000013">
    <property type="protein sequence ID" value="MBC3933583.1"/>
    <property type="molecule type" value="Genomic_DNA"/>
</dbReference>
<keyword evidence="3" id="KW-1185">Reference proteome</keyword>
<dbReference type="PANTHER" id="PTHR43792">
    <property type="entry name" value="GNAT FAMILY, PUTATIVE (AFU_ORTHOLOGUE AFUA_3G00765)-RELATED-RELATED"/>
    <property type="match status" value="1"/>
</dbReference>
<dbReference type="CDD" id="cd04301">
    <property type="entry name" value="NAT_SF"/>
    <property type="match status" value="1"/>
</dbReference>
<dbReference type="InterPro" id="IPR000182">
    <property type="entry name" value="GNAT_dom"/>
</dbReference>
<reference evidence="2 3" key="1">
    <citation type="submission" date="2020-08" db="EMBL/GenBank/DDBJ databases">
        <title>Novel species isolated from subtropical streams in China.</title>
        <authorList>
            <person name="Lu H."/>
        </authorList>
    </citation>
    <scope>NUCLEOTIDE SEQUENCE [LARGE SCALE GENOMIC DNA]</scope>
    <source>
        <strain evidence="2 3">CY22W</strain>
    </source>
</reference>
<protein>
    <submittedName>
        <fullName evidence="2">GNAT family N-acetyltransferase</fullName>
    </submittedName>
</protein>
<dbReference type="InterPro" id="IPR051531">
    <property type="entry name" value="N-acetyltransferase"/>
</dbReference>
<accession>A0ABR7A9S1</accession>
<comment type="caution">
    <text evidence="2">The sequence shown here is derived from an EMBL/GenBank/DDBJ whole genome shotgun (WGS) entry which is preliminary data.</text>
</comment>
<dbReference type="RefSeq" id="WP_186905143.1">
    <property type="nucleotide sequence ID" value="NZ_JACOGD010000013.1"/>
</dbReference>
<dbReference type="SUPFAM" id="SSF55729">
    <property type="entry name" value="Acyl-CoA N-acyltransferases (Nat)"/>
    <property type="match status" value="1"/>
</dbReference>
<evidence type="ECO:0000313" key="3">
    <source>
        <dbReference type="Proteomes" id="UP000654304"/>
    </source>
</evidence>
<dbReference type="PROSITE" id="PS51186">
    <property type="entry name" value="GNAT"/>
    <property type="match status" value="1"/>
</dbReference>
<dbReference type="InterPro" id="IPR016181">
    <property type="entry name" value="Acyl_CoA_acyltransferase"/>
</dbReference>
<dbReference type="PANTHER" id="PTHR43792:SF9">
    <property type="entry name" value="RIBOSOMAL-PROTEIN-ALANINE ACETYLTRANSFERASE"/>
    <property type="match status" value="1"/>
</dbReference>
<sequence>MNQAASFPQLQTGRFILRQIMPADQPAIFAGLSDEAVTAYYGISYDTLESTQAQMDWYELVWKTRIGIWWGIAEREHPEQLIGTCGLHEWEQEDHCAEIGFWLTPAFWRRGVMAEVLPAILACCFRDLGLHRIQALVEPDNAASWRLVERHGFQLEGILRECEYKNGKYQDLRCYSLLAHEAQELMMKSLVPISSDTH</sequence>
<evidence type="ECO:0000259" key="1">
    <source>
        <dbReference type="PROSITE" id="PS51186"/>
    </source>
</evidence>
<dbReference type="Gene3D" id="3.40.630.30">
    <property type="match status" value="1"/>
</dbReference>
<dbReference type="Proteomes" id="UP000654304">
    <property type="component" value="Unassembled WGS sequence"/>
</dbReference>
<organism evidence="2 3">
    <name type="scientific">Undibacterium curvum</name>
    <dbReference type="NCBI Taxonomy" id="2762294"/>
    <lineage>
        <taxon>Bacteria</taxon>
        <taxon>Pseudomonadati</taxon>
        <taxon>Pseudomonadota</taxon>
        <taxon>Betaproteobacteria</taxon>
        <taxon>Burkholderiales</taxon>
        <taxon>Oxalobacteraceae</taxon>
        <taxon>Undibacterium</taxon>
    </lineage>
</organism>
<proteinExistence type="predicted"/>
<evidence type="ECO:0000313" key="2">
    <source>
        <dbReference type="EMBL" id="MBC3933583.1"/>
    </source>
</evidence>
<dbReference type="Pfam" id="PF13302">
    <property type="entry name" value="Acetyltransf_3"/>
    <property type="match status" value="1"/>
</dbReference>
<gene>
    <name evidence="2" type="ORF">H8K43_18025</name>
</gene>